<dbReference type="InterPro" id="IPR014583">
    <property type="entry name" value="Uncharacterised_Sir2-like"/>
</dbReference>
<dbReference type="Proteomes" id="UP000041595">
    <property type="component" value="Unassembled WGS sequence"/>
</dbReference>
<sequence>MEQLLADYKRGNVILFVGAGVSMNLGLPSWNQLIDHIATELGYDPDIYRTFGSALELAEYYKLKVGKIGPLRSWMDRKWHSNDIDINKSKVHEYIAKANFPIIYTTNYDRWIENSLENYGKQFIRIASVSDIAKIDNNKTQIIKFHGDFDDDSSIVLDETSYFQRLEFETPLDIKFRADVLGKSVLFIGYSLSDINIRLLFYKLSKLWKEQNLEEAQPKSYIFSPRPNPIQEEILEQWRISMISSEIDNPGEALEEFLKNFVSA</sequence>
<dbReference type="CDD" id="cd01406">
    <property type="entry name" value="SIR2-like"/>
    <property type="match status" value="1"/>
</dbReference>
<evidence type="ECO:0000313" key="2">
    <source>
        <dbReference type="EMBL" id="CNL56740.1"/>
    </source>
</evidence>
<reference evidence="2 4" key="2">
    <citation type="submission" date="2015-03" db="EMBL/GenBank/DDBJ databases">
        <authorList>
            <person name="Murphy D."/>
        </authorList>
    </citation>
    <scope>NUCLEOTIDE SEQUENCE [LARGE SCALE GENOMIC DNA]</scope>
    <source>
        <strain evidence="2 4">IP06005</strain>
    </source>
</reference>
<accession>A0A0T9UNP7</accession>
<dbReference type="PIRSF" id="PIRSF033541">
    <property type="entry name" value="ORF25P_Sir2"/>
    <property type="match status" value="1"/>
</dbReference>
<dbReference type="EMBL" id="CQEJ01000022">
    <property type="protein sequence ID" value="CNL56740.1"/>
    <property type="molecule type" value="Genomic_DNA"/>
</dbReference>
<dbReference type="Proteomes" id="UP000038647">
    <property type="component" value="Unassembled WGS sequence"/>
</dbReference>
<protein>
    <submittedName>
        <fullName evidence="2">Usg protein</fullName>
    </submittedName>
</protein>
<keyword evidence="3" id="KW-1185">Reference proteome</keyword>
<dbReference type="OrthoDB" id="95129at2"/>
<evidence type="ECO:0000313" key="1">
    <source>
        <dbReference type="EMBL" id="CNK49356.1"/>
    </source>
</evidence>
<gene>
    <name evidence="2" type="ORF">ERS137965_03400</name>
    <name evidence="1" type="ORF">ERS137966_00415</name>
</gene>
<dbReference type="AlphaFoldDB" id="A0A0T9UNP7"/>
<organism evidence="2 4">
    <name type="scientific">Yersinia aldovae</name>
    <dbReference type="NCBI Taxonomy" id="29483"/>
    <lineage>
        <taxon>Bacteria</taxon>
        <taxon>Pseudomonadati</taxon>
        <taxon>Pseudomonadota</taxon>
        <taxon>Gammaproteobacteria</taxon>
        <taxon>Enterobacterales</taxon>
        <taxon>Yersiniaceae</taxon>
        <taxon>Yersinia</taxon>
    </lineage>
</organism>
<evidence type="ECO:0000313" key="4">
    <source>
        <dbReference type="Proteomes" id="UP000041595"/>
    </source>
</evidence>
<dbReference type="InterPro" id="IPR029035">
    <property type="entry name" value="DHS-like_NAD/FAD-binding_dom"/>
</dbReference>
<name>A0A0T9UNP7_YERAL</name>
<dbReference type="EMBL" id="CQEH01000001">
    <property type="protein sequence ID" value="CNK49356.1"/>
    <property type="molecule type" value="Genomic_DNA"/>
</dbReference>
<dbReference type="Pfam" id="PF13289">
    <property type="entry name" value="SIR2_2"/>
    <property type="match status" value="1"/>
</dbReference>
<evidence type="ECO:0000313" key="3">
    <source>
        <dbReference type="Proteomes" id="UP000038647"/>
    </source>
</evidence>
<reference evidence="1 3" key="1">
    <citation type="submission" date="2015-03" db="EMBL/GenBank/DDBJ databases">
        <authorList>
            <consortium name="Pathogen Informatics"/>
            <person name="Murphy D."/>
        </authorList>
    </citation>
    <scope>NUCLEOTIDE SEQUENCE [LARGE SCALE GENOMIC DNA]</scope>
    <source>
        <strain evidence="1 3">IP08791</strain>
    </source>
</reference>
<proteinExistence type="predicted"/>
<dbReference type="eggNOG" id="COG0846">
    <property type="taxonomic scope" value="Bacteria"/>
</dbReference>
<dbReference type="SUPFAM" id="SSF52467">
    <property type="entry name" value="DHS-like NAD/FAD-binding domain"/>
    <property type="match status" value="1"/>
</dbReference>